<dbReference type="Gene3D" id="1.10.10.10">
    <property type="entry name" value="Winged helix-like DNA-binding domain superfamily/Winged helix DNA-binding domain"/>
    <property type="match status" value="1"/>
</dbReference>
<keyword evidence="6" id="KW-1185">Reference proteome</keyword>
<keyword evidence="1" id="KW-0805">Transcription regulation</keyword>
<evidence type="ECO:0000313" key="5">
    <source>
        <dbReference type="EMBL" id="KCV81295.1"/>
    </source>
</evidence>
<name>A0A058ZJB0_9RHOB</name>
<dbReference type="Pfam" id="PF12802">
    <property type="entry name" value="MarR_2"/>
    <property type="match status" value="1"/>
</dbReference>
<protein>
    <submittedName>
        <fullName evidence="5">Transcriptional regulator, MarR family protein</fullName>
    </submittedName>
</protein>
<dbReference type="PANTHER" id="PTHR33164">
    <property type="entry name" value="TRANSCRIPTIONAL REGULATOR, MARR FAMILY"/>
    <property type="match status" value="1"/>
</dbReference>
<feature type="domain" description="HTH marR-type" evidence="4">
    <location>
        <begin position="1"/>
        <end position="138"/>
    </location>
</feature>
<keyword evidence="2" id="KW-0238">DNA-binding</keyword>
<dbReference type="EMBL" id="AQQY01000009">
    <property type="protein sequence ID" value="KCV81295.1"/>
    <property type="molecule type" value="Genomic_DNA"/>
</dbReference>
<dbReference type="InterPro" id="IPR000835">
    <property type="entry name" value="HTH_MarR-typ"/>
</dbReference>
<evidence type="ECO:0000256" key="1">
    <source>
        <dbReference type="ARBA" id="ARBA00023015"/>
    </source>
</evidence>
<dbReference type="SUPFAM" id="SSF46785">
    <property type="entry name" value="Winged helix' DNA-binding domain"/>
    <property type="match status" value="1"/>
</dbReference>
<dbReference type="SMART" id="SM00347">
    <property type="entry name" value="HTH_MARR"/>
    <property type="match status" value="1"/>
</dbReference>
<evidence type="ECO:0000259" key="4">
    <source>
        <dbReference type="PROSITE" id="PS50995"/>
    </source>
</evidence>
<keyword evidence="3" id="KW-0804">Transcription</keyword>
<gene>
    <name evidence="5" type="ORF">ATO10_12864</name>
</gene>
<dbReference type="AlphaFoldDB" id="A0A058ZJB0"/>
<dbReference type="Proteomes" id="UP000024836">
    <property type="component" value="Unassembled WGS sequence"/>
</dbReference>
<dbReference type="eggNOG" id="COG1846">
    <property type="taxonomic scope" value="Bacteria"/>
</dbReference>
<dbReference type="PRINTS" id="PR00598">
    <property type="entry name" value="HTHMARR"/>
</dbReference>
<reference evidence="5 6" key="1">
    <citation type="submission" date="2013-04" db="EMBL/GenBank/DDBJ databases">
        <title>Shimia sp. 22II-S11-Z10 Genome Sequencing.</title>
        <authorList>
            <person name="Lai Q."/>
            <person name="Li G."/>
            <person name="Shao Z."/>
        </authorList>
    </citation>
    <scope>NUCLEOTIDE SEQUENCE [LARGE SCALE GENOMIC DNA]</scope>
    <source>
        <strain evidence="6">22II-S11-Z10</strain>
    </source>
</reference>
<evidence type="ECO:0000313" key="6">
    <source>
        <dbReference type="Proteomes" id="UP000024836"/>
    </source>
</evidence>
<proteinExistence type="predicted"/>
<dbReference type="PROSITE" id="PS50995">
    <property type="entry name" value="HTH_MARR_2"/>
    <property type="match status" value="1"/>
</dbReference>
<comment type="caution">
    <text evidence="5">The sequence shown here is derived from an EMBL/GenBank/DDBJ whole genome shotgun (WGS) entry which is preliminary data.</text>
</comment>
<evidence type="ECO:0000256" key="3">
    <source>
        <dbReference type="ARBA" id="ARBA00023163"/>
    </source>
</evidence>
<evidence type="ECO:0000256" key="2">
    <source>
        <dbReference type="ARBA" id="ARBA00023125"/>
    </source>
</evidence>
<dbReference type="InterPro" id="IPR039422">
    <property type="entry name" value="MarR/SlyA-like"/>
</dbReference>
<accession>A0A058ZJB0</accession>
<organism evidence="5 6">
    <name type="scientific">Actibacterium atlanticum</name>
    <dbReference type="NCBI Taxonomy" id="1461693"/>
    <lineage>
        <taxon>Bacteria</taxon>
        <taxon>Pseudomonadati</taxon>
        <taxon>Pseudomonadota</taxon>
        <taxon>Alphaproteobacteria</taxon>
        <taxon>Rhodobacterales</taxon>
        <taxon>Roseobacteraceae</taxon>
        <taxon>Actibacterium</taxon>
    </lineage>
</organism>
<dbReference type="GO" id="GO:0003677">
    <property type="term" value="F:DNA binding"/>
    <property type="evidence" value="ECO:0007669"/>
    <property type="project" value="UniProtKB-KW"/>
</dbReference>
<dbReference type="RefSeq" id="WP_035252226.1">
    <property type="nucleotide sequence ID" value="NZ_AQQY01000009.1"/>
</dbReference>
<dbReference type="InterPro" id="IPR036388">
    <property type="entry name" value="WH-like_DNA-bd_sf"/>
</dbReference>
<dbReference type="PATRIC" id="fig|1461693.3.peg.2607"/>
<dbReference type="GO" id="GO:0003700">
    <property type="term" value="F:DNA-binding transcription factor activity"/>
    <property type="evidence" value="ECO:0007669"/>
    <property type="project" value="InterPro"/>
</dbReference>
<dbReference type="InterPro" id="IPR036390">
    <property type="entry name" value="WH_DNA-bd_sf"/>
</dbReference>
<dbReference type="STRING" id="1461693.ATO10_12864"/>
<dbReference type="OrthoDB" id="7349109at2"/>
<dbReference type="PROSITE" id="PS01117">
    <property type="entry name" value="HTH_MARR_1"/>
    <property type="match status" value="1"/>
</dbReference>
<dbReference type="GO" id="GO:0006950">
    <property type="term" value="P:response to stress"/>
    <property type="evidence" value="ECO:0007669"/>
    <property type="project" value="TreeGrafter"/>
</dbReference>
<dbReference type="PANTHER" id="PTHR33164:SF95">
    <property type="entry name" value="TRANSCRIPTIONAL REGULATOR"/>
    <property type="match status" value="1"/>
</dbReference>
<sequence>MMVYKMAGHLIRRLNQISTHVFAQHMQQSGLDLTPVQFAAMDAIAANPGIDQAGVAAKIAYDRATIGGVIDRLLKKGYVTRQVSTQDRRARVLHLSNAGQTLFEDIFPTVQALQDEILPGLNAKERALFMELARKAVAPTSPQGSGDS</sequence>
<dbReference type="InterPro" id="IPR023187">
    <property type="entry name" value="Tscrpt_reg_MarR-type_CS"/>
</dbReference>